<evidence type="ECO:0000313" key="4">
    <source>
        <dbReference type="EMBL" id="QVL34803.1"/>
    </source>
</evidence>
<dbReference type="RefSeq" id="WP_213500187.1">
    <property type="nucleotide sequence ID" value="NZ_CP074694.1"/>
</dbReference>
<gene>
    <name evidence="4" type="ORF">KIH39_00385</name>
</gene>
<dbReference type="SUPFAM" id="SSF101898">
    <property type="entry name" value="NHL repeat"/>
    <property type="match status" value="1"/>
</dbReference>
<protein>
    <recommendedName>
        <fullName evidence="6">NHL repeat-containing protein</fullName>
    </recommendedName>
</protein>
<evidence type="ECO:0000313" key="5">
    <source>
        <dbReference type="Proteomes" id="UP000676194"/>
    </source>
</evidence>
<proteinExistence type="predicted"/>
<keyword evidence="1" id="KW-0677">Repeat</keyword>
<feature type="signal peptide" evidence="3">
    <location>
        <begin position="1"/>
        <end position="19"/>
    </location>
</feature>
<dbReference type="PANTHER" id="PTHR46388:SF2">
    <property type="entry name" value="NHL REPEAT-CONTAINING PROTEIN 2"/>
    <property type="match status" value="1"/>
</dbReference>
<dbReference type="Pfam" id="PF01436">
    <property type="entry name" value="NHL"/>
    <property type="match status" value="2"/>
</dbReference>
<evidence type="ECO:0000256" key="1">
    <source>
        <dbReference type="ARBA" id="ARBA00022737"/>
    </source>
</evidence>
<organism evidence="4 5">
    <name type="scientific">Telmatocola sphagniphila</name>
    <dbReference type="NCBI Taxonomy" id="1123043"/>
    <lineage>
        <taxon>Bacteria</taxon>
        <taxon>Pseudomonadati</taxon>
        <taxon>Planctomycetota</taxon>
        <taxon>Planctomycetia</taxon>
        <taxon>Gemmatales</taxon>
        <taxon>Gemmataceae</taxon>
    </lineage>
</organism>
<dbReference type="InterPro" id="IPR011042">
    <property type="entry name" value="6-blade_b-propeller_TolB-like"/>
</dbReference>
<keyword evidence="3" id="KW-0732">Signal</keyword>
<evidence type="ECO:0000256" key="2">
    <source>
        <dbReference type="PROSITE-ProRule" id="PRU00504"/>
    </source>
</evidence>
<sequence>MKILSLVGLLFVSVSMTSAGEGKISLLADQNLKEPFGGDFDSHGNYVLAEFGGHSIKSVSPAGKVMTIAGDGTKGYLDGPAEKARFNSPHNCVVHPKTGDIYVADTFNHTVRKIDAKSKLVTTVLGNGQAGYSGDGGPAVKATCNEAYHIALDSTGKLLYLADIRNYRIRQINLETGIVQTVVGNGKKGIPNNGTIALEAPLVDPRAVAVDGKGRLYILERAGNALRVVVDGKIETLVGKGSVGSNSAAVLNGPKFLWIEPNNNVLIADTENHCVRRFDVQSHALSLIAGTGKKGKGEPNGGPTQCALQRPHGVAITPAGELLISDTENNRILLIKK</sequence>
<dbReference type="AlphaFoldDB" id="A0A8E6BCS0"/>
<dbReference type="Gene3D" id="2.120.10.30">
    <property type="entry name" value="TolB, C-terminal domain"/>
    <property type="match status" value="3"/>
</dbReference>
<dbReference type="Proteomes" id="UP000676194">
    <property type="component" value="Chromosome"/>
</dbReference>
<feature type="chain" id="PRO_5034379260" description="NHL repeat-containing protein" evidence="3">
    <location>
        <begin position="20"/>
        <end position="337"/>
    </location>
</feature>
<dbReference type="KEGG" id="tsph:KIH39_00385"/>
<name>A0A8E6BCS0_9BACT</name>
<feature type="repeat" description="NHL" evidence="2">
    <location>
        <begin position="308"/>
        <end position="337"/>
    </location>
</feature>
<evidence type="ECO:0008006" key="6">
    <source>
        <dbReference type="Google" id="ProtNLM"/>
    </source>
</evidence>
<accession>A0A8E6BCS0</accession>
<dbReference type="EMBL" id="CP074694">
    <property type="protein sequence ID" value="QVL34803.1"/>
    <property type="molecule type" value="Genomic_DNA"/>
</dbReference>
<dbReference type="InterPro" id="IPR001258">
    <property type="entry name" value="NHL_repeat"/>
</dbReference>
<dbReference type="PROSITE" id="PS51125">
    <property type="entry name" value="NHL"/>
    <property type="match status" value="1"/>
</dbReference>
<evidence type="ECO:0000256" key="3">
    <source>
        <dbReference type="SAM" id="SignalP"/>
    </source>
</evidence>
<dbReference type="PANTHER" id="PTHR46388">
    <property type="entry name" value="NHL REPEAT-CONTAINING PROTEIN 2"/>
    <property type="match status" value="1"/>
</dbReference>
<keyword evidence="5" id="KW-1185">Reference proteome</keyword>
<reference evidence="4" key="1">
    <citation type="submission" date="2021-05" db="EMBL/GenBank/DDBJ databases">
        <title>Complete genome sequence of the cellulolytic planctomycete Telmatocola sphagniphila SP2T and characterization of the first cellulase from planctomycetes.</title>
        <authorList>
            <person name="Rakitin A.L."/>
            <person name="Beletsky A.V."/>
            <person name="Naumoff D.G."/>
            <person name="Kulichevskaya I.S."/>
            <person name="Mardanov A.V."/>
            <person name="Ravin N.V."/>
            <person name="Dedysh S.N."/>
        </authorList>
    </citation>
    <scope>NUCLEOTIDE SEQUENCE</scope>
    <source>
        <strain evidence="4">SP2T</strain>
    </source>
</reference>